<keyword evidence="2" id="KW-0812">Transmembrane</keyword>
<keyword evidence="2" id="KW-1133">Transmembrane helix</keyword>
<accession>A0ABV8IE39</accession>
<evidence type="ECO:0000313" key="4">
    <source>
        <dbReference type="Proteomes" id="UP001595850"/>
    </source>
</evidence>
<feature type="transmembrane region" description="Helical" evidence="2">
    <location>
        <begin position="210"/>
        <end position="231"/>
    </location>
</feature>
<feature type="transmembrane region" description="Helical" evidence="2">
    <location>
        <begin position="268"/>
        <end position="286"/>
    </location>
</feature>
<organism evidence="3 4">
    <name type="scientific">Planomonospora corallina</name>
    <dbReference type="NCBI Taxonomy" id="1806052"/>
    <lineage>
        <taxon>Bacteria</taxon>
        <taxon>Bacillati</taxon>
        <taxon>Actinomycetota</taxon>
        <taxon>Actinomycetes</taxon>
        <taxon>Streptosporangiales</taxon>
        <taxon>Streptosporangiaceae</taxon>
        <taxon>Planomonospora</taxon>
    </lineage>
</organism>
<feature type="transmembrane region" description="Helical" evidence="2">
    <location>
        <begin position="28"/>
        <end position="55"/>
    </location>
</feature>
<feature type="transmembrane region" description="Helical" evidence="2">
    <location>
        <begin position="306"/>
        <end position="326"/>
    </location>
</feature>
<evidence type="ECO:0000256" key="2">
    <source>
        <dbReference type="SAM" id="Phobius"/>
    </source>
</evidence>
<evidence type="ECO:0000313" key="3">
    <source>
        <dbReference type="EMBL" id="MFC4062504.1"/>
    </source>
</evidence>
<protein>
    <submittedName>
        <fullName evidence="3">ABC transporter permease</fullName>
    </submittedName>
</protein>
<gene>
    <name evidence="3" type="ORF">ACFOWE_29750</name>
</gene>
<feature type="transmembrane region" description="Helical" evidence="2">
    <location>
        <begin position="591"/>
        <end position="614"/>
    </location>
</feature>
<keyword evidence="2" id="KW-0472">Membrane</keyword>
<proteinExistence type="predicted"/>
<feature type="transmembrane region" description="Helical" evidence="2">
    <location>
        <begin position="378"/>
        <end position="399"/>
    </location>
</feature>
<sequence length="710" mass="71892">MAGRTLGALRTLPGLSWRLLRGGGRRSMLGAALTAVAVAVSTALLLFAVSVNLAFQGRSDREAWRNPVPARGEAVAVQAVRTDHVREERITVVELAALTPDAPVPPGLERFPAPGEVWLSPALAELAHRLPDDQLAARFAGKGGGTVGDEGLVHPGELVAVRGWAPDAAVLAGRDGRDGRETDGPREGVAPTRISDFTGKPSFDAQGYQALALIATVLMVVPLLVFGGAAARLTVARRDQRLAALRLVGATGGQVVAMTAAEAMITASAGAVAGALLYGLLIPLLTRIEIGGGPWFAADLWPGLPYALAVPATVPLLVGLSAVAGLRRVVVSPLGVARRETPPAMRFVRVVALLAVLAAVPALSAGAGAGVIAGVLGLAFLAINLAGPWVVGVIGRVTVRLARGPARLLAGRRLVDDPRAAWRTVSGVALTGFVAGFMLLLSPTSDLLGEADSTRLRITVPAERAGELAGEARERLAAAGVRARTEVAGEGRERTLVVALGTGTAAGDAREAGDAEGAGSAREAGGGEGAGSAGDGARADGGTAPARPDAAQADRARTALDGLVPGRSATSAADEDRFGLTLIEDIGTGTVVVLTVSFLVATVSAGITAVSSVLDRRQTYALLHLAGTPLRLLDRARRAETLIPLTVMGGGSIAVGVFCALPFAITGVNARGLAILLACVVLGFAGVIGAGAASAPVLRSVTENPAPCPD</sequence>
<feature type="compositionally biased region" description="Gly residues" evidence="1">
    <location>
        <begin position="524"/>
        <end position="534"/>
    </location>
</feature>
<dbReference type="EMBL" id="JBHSBM010000047">
    <property type="protein sequence ID" value="MFC4062504.1"/>
    <property type="molecule type" value="Genomic_DNA"/>
</dbReference>
<feature type="transmembrane region" description="Helical" evidence="2">
    <location>
        <begin position="347"/>
        <end position="372"/>
    </location>
</feature>
<name>A0ABV8IE39_9ACTN</name>
<dbReference type="RefSeq" id="WP_377293668.1">
    <property type="nucleotide sequence ID" value="NZ_JBHSBM010000047.1"/>
</dbReference>
<feature type="transmembrane region" description="Helical" evidence="2">
    <location>
        <begin position="420"/>
        <end position="441"/>
    </location>
</feature>
<feature type="transmembrane region" description="Helical" evidence="2">
    <location>
        <begin position="641"/>
        <end position="665"/>
    </location>
</feature>
<feature type="compositionally biased region" description="Low complexity" evidence="1">
    <location>
        <begin position="540"/>
        <end position="551"/>
    </location>
</feature>
<feature type="transmembrane region" description="Helical" evidence="2">
    <location>
        <begin position="671"/>
        <end position="693"/>
    </location>
</feature>
<reference evidence="4" key="1">
    <citation type="journal article" date="2019" name="Int. J. Syst. Evol. Microbiol.">
        <title>The Global Catalogue of Microorganisms (GCM) 10K type strain sequencing project: providing services to taxonomists for standard genome sequencing and annotation.</title>
        <authorList>
            <consortium name="The Broad Institute Genomics Platform"/>
            <consortium name="The Broad Institute Genome Sequencing Center for Infectious Disease"/>
            <person name="Wu L."/>
            <person name="Ma J."/>
        </authorList>
    </citation>
    <scope>NUCLEOTIDE SEQUENCE [LARGE SCALE GENOMIC DNA]</scope>
    <source>
        <strain evidence="4">TBRC 4489</strain>
    </source>
</reference>
<dbReference type="Proteomes" id="UP001595850">
    <property type="component" value="Unassembled WGS sequence"/>
</dbReference>
<comment type="caution">
    <text evidence="3">The sequence shown here is derived from an EMBL/GenBank/DDBJ whole genome shotgun (WGS) entry which is preliminary data.</text>
</comment>
<evidence type="ECO:0000256" key="1">
    <source>
        <dbReference type="SAM" id="MobiDB-lite"/>
    </source>
</evidence>
<keyword evidence="4" id="KW-1185">Reference proteome</keyword>
<feature type="region of interest" description="Disordered" evidence="1">
    <location>
        <begin position="507"/>
        <end position="552"/>
    </location>
</feature>